<protein>
    <recommendedName>
        <fullName evidence="3">Dilute domain-containing protein</fullName>
    </recommendedName>
</protein>
<feature type="compositionally biased region" description="Basic and acidic residues" evidence="1">
    <location>
        <begin position="32"/>
        <end position="48"/>
    </location>
</feature>
<dbReference type="GO" id="GO:0005643">
    <property type="term" value="C:nuclear pore"/>
    <property type="evidence" value="ECO:0007669"/>
    <property type="project" value="InterPro"/>
</dbReference>
<reference evidence="2" key="1">
    <citation type="submission" date="2016-07" db="EMBL/GenBank/DDBJ databases">
        <title>De novo transcriptome assembly of four accessions of the metal hyperaccumulator plant Noccaea caerulescens.</title>
        <authorList>
            <person name="Blande D."/>
            <person name="Halimaa P."/>
            <person name="Tervahauta A.I."/>
            <person name="Aarts M.G."/>
            <person name="Karenlampi S.O."/>
        </authorList>
    </citation>
    <scope>NUCLEOTIDE SEQUENCE</scope>
</reference>
<dbReference type="PANTHER" id="PTHR31344">
    <property type="entry name" value="NUCLEAR PORE COMPLEX PROTEIN NUP205"/>
    <property type="match status" value="1"/>
</dbReference>
<feature type="region of interest" description="Disordered" evidence="1">
    <location>
        <begin position="133"/>
        <end position="159"/>
    </location>
</feature>
<name>A0A1J3K4Q0_NOCCA</name>
<proteinExistence type="predicted"/>
<feature type="compositionally biased region" description="Polar residues" evidence="1">
    <location>
        <begin position="1"/>
        <end position="15"/>
    </location>
</feature>
<feature type="region of interest" description="Disordered" evidence="1">
    <location>
        <begin position="1"/>
        <end position="99"/>
    </location>
</feature>
<evidence type="ECO:0000313" key="2">
    <source>
        <dbReference type="EMBL" id="JAU99481.1"/>
    </source>
</evidence>
<evidence type="ECO:0000256" key="1">
    <source>
        <dbReference type="SAM" id="MobiDB-lite"/>
    </source>
</evidence>
<feature type="compositionally biased region" description="Basic and acidic residues" evidence="1">
    <location>
        <begin position="80"/>
        <end position="90"/>
    </location>
</feature>
<sequence length="676" mass="75145">MKGRTTSNVQSNRSTKNGKRDLKPQKSNGAKRSSEQERLKALDTKEESNVSPLVNNITTQPELSEVDKTVDDSGNGSLDTHQEETEKEETVNDEEESKDFDAIANEKTDGSGSCSETCEGVNAVKTVEVCDDASNGGLSGGSDESEASDVKEKCEEEEEEEEEALREKVENLEARIEKLEEELREVASLEISLYSVVPDHSSSAHKLHTPARRISRLYIHACKHRSQEKRATVARNTVSGLILVAKSCGNDVSRLTFWLSNIIALREIISQAIGKSHVPSHITQTCQSNGSEESFSEKLSYNQSNGFKRMVEGWQETETLTTALERVEFWIFSRIVESVWWQVFTPHMQSPETSGKTNEKLNRAVSGNQEKGRFSISLWQNAFKVALSRLCPMRGSGHECGCLPILAKMVMEKCIARVDVAMFNAILRESEDQIPTDPVSDPILDSSVLPIPSGDLSFGSGAQLKNAIGNWCRCLAEMFDMNTRDSVEDNDLIESENEKSFSLLNELSDLLMLPKDMLMHLSIRDEVCPSISLSLITRILCNFTPDEFCPDHVPGAVLEELNRESILEDKLSGVSFHYGASPVSYIPPSSVNVAEKVVEDGGDMSRMSRNVSIIQRKGYTSDEELEELESPLTFVIDQVSVSPTSRLNGKVKQEAEEIGQVVTNARYELLREVWSV</sequence>
<organism evidence="2">
    <name type="scientific">Noccaea caerulescens</name>
    <name type="common">Alpine penny-cress</name>
    <name type="synonym">Thlaspi caerulescens</name>
    <dbReference type="NCBI Taxonomy" id="107243"/>
    <lineage>
        <taxon>Eukaryota</taxon>
        <taxon>Viridiplantae</taxon>
        <taxon>Streptophyta</taxon>
        <taxon>Embryophyta</taxon>
        <taxon>Tracheophyta</taxon>
        <taxon>Spermatophyta</taxon>
        <taxon>Magnoliopsida</taxon>
        <taxon>eudicotyledons</taxon>
        <taxon>Gunneridae</taxon>
        <taxon>Pentapetalae</taxon>
        <taxon>rosids</taxon>
        <taxon>malvids</taxon>
        <taxon>Brassicales</taxon>
        <taxon>Brassicaceae</taxon>
        <taxon>Coluteocarpeae</taxon>
        <taxon>Noccaea</taxon>
    </lineage>
</organism>
<accession>A0A1J3K4Q0</accession>
<feature type="compositionally biased region" description="Polar residues" evidence="1">
    <location>
        <begin position="49"/>
        <end position="62"/>
    </location>
</feature>
<evidence type="ECO:0008006" key="3">
    <source>
        <dbReference type="Google" id="ProtNLM"/>
    </source>
</evidence>
<dbReference type="InterPro" id="IPR021827">
    <property type="entry name" value="Nup186/Nup192/Nup205"/>
</dbReference>
<dbReference type="EMBL" id="GEVM01006457">
    <property type="protein sequence ID" value="JAU99481.1"/>
    <property type="molecule type" value="Transcribed_RNA"/>
</dbReference>
<gene>
    <name evidence="2" type="ORF">MP_TR17032_c0_g1_i1_g.48227</name>
</gene>
<dbReference type="AlphaFoldDB" id="A0A1J3K4Q0"/>
<dbReference type="PANTHER" id="PTHR31344:SF14">
    <property type="entry name" value="NUCLEOLAR-LIKE PROTEIN"/>
    <property type="match status" value="1"/>
</dbReference>